<evidence type="ECO:0000256" key="1">
    <source>
        <dbReference type="ARBA" id="ARBA00022603"/>
    </source>
</evidence>
<dbReference type="Proteomes" id="UP001189429">
    <property type="component" value="Unassembled WGS sequence"/>
</dbReference>
<keyword evidence="3" id="KW-0479">Metal-binding</keyword>
<keyword evidence="3" id="KW-0862">Zinc</keyword>
<dbReference type="InterPro" id="IPR036589">
    <property type="entry name" value="HCY_dom_sf"/>
</dbReference>
<reference evidence="5" key="1">
    <citation type="submission" date="2023-10" db="EMBL/GenBank/DDBJ databases">
        <authorList>
            <person name="Chen Y."/>
            <person name="Shah S."/>
            <person name="Dougan E. K."/>
            <person name="Thang M."/>
            <person name="Chan C."/>
        </authorList>
    </citation>
    <scope>NUCLEOTIDE SEQUENCE [LARGE SCALE GENOMIC DNA]</scope>
</reference>
<evidence type="ECO:0000313" key="5">
    <source>
        <dbReference type="EMBL" id="CAK0806639.1"/>
    </source>
</evidence>
<sequence length="330" mass="34994">MIRSPIGRSTVVRVLDGGMGVLLPKLGVPKDPIIWSARALVDEQNHPLVVRAHRQFIDAGATAIITNSYSVIPGYLRKADMVDRAPALAALAAGLAREAAGARGAGCSAMVLGSLPPLVESYRADLLLPEDEAVGWYAMLARAMVRDVDHFICETMSCPAEATAAIRGVAKGAPDAKAWVCFTVDSEGRCRDGTPFNLAVRALMTFPNIVSGIGVNCCMPEAVEPAMSALESDVEASSFAAGVERVVYANAYPKSHSEGLEYSTEDFDDEAVREDLNAQRYAEVAATWANRKTLPFTTVGGCCGILPHHIEQVAATLKAIGSASVDRPAH</sequence>
<feature type="binding site" evidence="3">
    <location>
        <position position="303"/>
    </location>
    <ligand>
        <name>Zn(2+)</name>
        <dbReference type="ChEBI" id="CHEBI:29105"/>
    </ligand>
</feature>
<comment type="cofactor">
    <cofactor evidence="3">
        <name>Zn(2+)</name>
        <dbReference type="ChEBI" id="CHEBI:29105"/>
    </cofactor>
</comment>
<gene>
    <name evidence="5" type="ORF">PCOR1329_LOCUS12795</name>
</gene>
<evidence type="ECO:0000256" key="2">
    <source>
        <dbReference type="ARBA" id="ARBA00022679"/>
    </source>
</evidence>
<keyword evidence="6" id="KW-1185">Reference proteome</keyword>
<evidence type="ECO:0000256" key="3">
    <source>
        <dbReference type="PROSITE-ProRule" id="PRU00333"/>
    </source>
</evidence>
<protein>
    <recommendedName>
        <fullName evidence="4">Hcy-binding domain-containing protein</fullName>
    </recommendedName>
</protein>
<dbReference type="Gene3D" id="3.20.20.330">
    <property type="entry name" value="Homocysteine-binding-like domain"/>
    <property type="match status" value="1"/>
</dbReference>
<evidence type="ECO:0000313" key="6">
    <source>
        <dbReference type="Proteomes" id="UP001189429"/>
    </source>
</evidence>
<keyword evidence="2 3" id="KW-0808">Transferase</keyword>
<feature type="domain" description="Hcy-binding" evidence="4">
    <location>
        <begin position="1"/>
        <end position="317"/>
    </location>
</feature>
<feature type="binding site" evidence="3">
    <location>
        <position position="302"/>
    </location>
    <ligand>
        <name>Zn(2+)</name>
        <dbReference type="ChEBI" id="CHEBI:29105"/>
    </ligand>
</feature>
<comment type="caution">
    <text evidence="5">The sequence shown here is derived from an EMBL/GenBank/DDBJ whole genome shotgun (WGS) entry which is preliminary data.</text>
</comment>
<dbReference type="InterPro" id="IPR017226">
    <property type="entry name" value="BHMT-like"/>
</dbReference>
<dbReference type="PANTHER" id="PTHR11103:SF18">
    <property type="entry name" value="SLR1189 PROTEIN"/>
    <property type="match status" value="1"/>
</dbReference>
<dbReference type="PROSITE" id="PS50970">
    <property type="entry name" value="HCY"/>
    <property type="match status" value="1"/>
</dbReference>
<dbReference type="InterPro" id="IPR003726">
    <property type="entry name" value="HCY_dom"/>
</dbReference>
<organism evidence="5 6">
    <name type="scientific">Prorocentrum cordatum</name>
    <dbReference type="NCBI Taxonomy" id="2364126"/>
    <lineage>
        <taxon>Eukaryota</taxon>
        <taxon>Sar</taxon>
        <taxon>Alveolata</taxon>
        <taxon>Dinophyceae</taxon>
        <taxon>Prorocentrales</taxon>
        <taxon>Prorocentraceae</taxon>
        <taxon>Prorocentrum</taxon>
    </lineage>
</organism>
<dbReference type="SUPFAM" id="SSF82282">
    <property type="entry name" value="Homocysteine S-methyltransferase"/>
    <property type="match status" value="1"/>
</dbReference>
<dbReference type="PIRSF" id="PIRSF037505">
    <property type="entry name" value="Betaine_HMT"/>
    <property type="match status" value="1"/>
</dbReference>
<dbReference type="Pfam" id="PF02574">
    <property type="entry name" value="S-methyl_trans"/>
    <property type="match status" value="1"/>
</dbReference>
<keyword evidence="1 3" id="KW-0489">Methyltransferase</keyword>
<dbReference type="EMBL" id="CAUYUJ010003758">
    <property type="protein sequence ID" value="CAK0806639.1"/>
    <property type="molecule type" value="Genomic_DNA"/>
</dbReference>
<dbReference type="PANTHER" id="PTHR11103">
    <property type="entry name" value="SLR1189 PROTEIN"/>
    <property type="match status" value="1"/>
</dbReference>
<evidence type="ECO:0000259" key="4">
    <source>
        <dbReference type="PROSITE" id="PS50970"/>
    </source>
</evidence>
<feature type="binding site" evidence="3">
    <location>
        <position position="217"/>
    </location>
    <ligand>
        <name>Zn(2+)</name>
        <dbReference type="ChEBI" id="CHEBI:29105"/>
    </ligand>
</feature>
<proteinExistence type="predicted"/>
<name>A0ABN9QMT7_9DINO</name>
<accession>A0ABN9QMT7</accession>